<reference evidence="2 3" key="1">
    <citation type="submission" date="2016-10" db="EMBL/GenBank/DDBJ databases">
        <authorList>
            <person name="de Groot N.N."/>
        </authorList>
    </citation>
    <scope>NUCLEOTIDE SEQUENCE [LARGE SCALE GENOMIC DNA]</scope>
    <source>
        <strain evidence="2 3">DSM 22126</strain>
    </source>
</reference>
<proteinExistence type="predicted"/>
<dbReference type="Proteomes" id="UP000185663">
    <property type="component" value="Chromosome I"/>
</dbReference>
<protein>
    <submittedName>
        <fullName evidence="2">Dihydrofolate reductase</fullName>
    </submittedName>
</protein>
<dbReference type="EMBL" id="LT629776">
    <property type="protein sequence ID" value="SDR88381.1"/>
    <property type="molecule type" value="Genomic_DNA"/>
</dbReference>
<sequence>MRLTVHTFLTLDGVMQGPGGPEEDTSGGFTAGGWMTAFGGPDFGAVVDSWFTRTAALLLGRTTYQAFAGFWPQVTDPENTVAAAINAMPKHVVSTTLPEQDWTGTRVVRPADGGAVEQVRQILDAGGPDDELQVHGSHRLARTLHDAGLVDEYRLLTFPVVLGQGKRLFDTGSAPSGFQVVETAVVDDVATYHVLRPVPLDAPREFAVEDGREVTR</sequence>
<dbReference type="SUPFAM" id="SSF53597">
    <property type="entry name" value="Dihydrofolate reductase-like"/>
    <property type="match status" value="1"/>
</dbReference>
<dbReference type="RefSeq" id="WP_083371311.1">
    <property type="nucleotide sequence ID" value="NZ_LT629776.1"/>
</dbReference>
<dbReference type="Gene3D" id="3.40.430.10">
    <property type="entry name" value="Dihydrofolate Reductase, subunit A"/>
    <property type="match status" value="1"/>
</dbReference>
<dbReference type="GO" id="GO:0009231">
    <property type="term" value="P:riboflavin biosynthetic process"/>
    <property type="evidence" value="ECO:0007669"/>
    <property type="project" value="InterPro"/>
</dbReference>
<evidence type="ECO:0000259" key="1">
    <source>
        <dbReference type="Pfam" id="PF01872"/>
    </source>
</evidence>
<evidence type="ECO:0000313" key="3">
    <source>
        <dbReference type="Proteomes" id="UP000185663"/>
    </source>
</evidence>
<accession>A0A1H1MNL0</accession>
<organism evidence="2 3">
    <name type="scientific">Paraoerskovia marina</name>
    <dbReference type="NCBI Taxonomy" id="545619"/>
    <lineage>
        <taxon>Bacteria</taxon>
        <taxon>Bacillati</taxon>
        <taxon>Actinomycetota</taxon>
        <taxon>Actinomycetes</taxon>
        <taxon>Micrococcales</taxon>
        <taxon>Cellulomonadaceae</taxon>
        <taxon>Paraoerskovia</taxon>
    </lineage>
</organism>
<dbReference type="InterPro" id="IPR024072">
    <property type="entry name" value="DHFR-like_dom_sf"/>
</dbReference>
<dbReference type="GO" id="GO:0008703">
    <property type="term" value="F:5-amino-6-(5-phosphoribosylamino)uracil reductase activity"/>
    <property type="evidence" value="ECO:0007669"/>
    <property type="project" value="InterPro"/>
</dbReference>
<dbReference type="AlphaFoldDB" id="A0A1H1MNL0"/>
<dbReference type="Pfam" id="PF01872">
    <property type="entry name" value="RibD_C"/>
    <property type="match status" value="1"/>
</dbReference>
<name>A0A1H1MNL0_9CELL</name>
<keyword evidence="3" id="KW-1185">Reference proteome</keyword>
<dbReference type="InterPro" id="IPR002734">
    <property type="entry name" value="RibDG_C"/>
</dbReference>
<dbReference type="eggNOG" id="COG0262">
    <property type="taxonomic scope" value="Bacteria"/>
</dbReference>
<dbReference type="OrthoDB" id="7342392at2"/>
<gene>
    <name evidence="2" type="ORF">SAMN04489860_0294</name>
</gene>
<evidence type="ECO:0000313" key="2">
    <source>
        <dbReference type="EMBL" id="SDR88381.1"/>
    </source>
</evidence>
<dbReference type="STRING" id="545619.SAMN04489860_0294"/>
<feature type="domain" description="Bacterial bifunctional deaminase-reductase C-terminal" evidence="1">
    <location>
        <begin position="3"/>
        <end position="176"/>
    </location>
</feature>